<evidence type="ECO:0000313" key="4">
    <source>
        <dbReference type="Proteomes" id="UP000294933"/>
    </source>
</evidence>
<feature type="compositionally biased region" description="Basic and acidic residues" evidence="2">
    <location>
        <begin position="583"/>
        <end position="607"/>
    </location>
</feature>
<gene>
    <name evidence="3" type="ORF">BD410DRAFT_767814</name>
</gene>
<dbReference type="Gene3D" id="3.30.420.40">
    <property type="match status" value="3"/>
</dbReference>
<dbReference type="Pfam" id="PF00022">
    <property type="entry name" value="Actin"/>
    <property type="match status" value="2"/>
</dbReference>
<evidence type="ECO:0000256" key="2">
    <source>
        <dbReference type="SAM" id="MobiDB-lite"/>
    </source>
</evidence>
<dbReference type="SUPFAM" id="SSF53067">
    <property type="entry name" value="Actin-like ATPase domain"/>
    <property type="match status" value="2"/>
</dbReference>
<feature type="compositionally biased region" description="Polar residues" evidence="2">
    <location>
        <begin position="121"/>
        <end position="140"/>
    </location>
</feature>
<dbReference type="VEuPathDB" id="FungiDB:BD410DRAFT_767814"/>
<comment type="similarity">
    <text evidence="1">Belongs to the actin family.</text>
</comment>
<keyword evidence="4" id="KW-1185">Reference proteome</keyword>
<dbReference type="Proteomes" id="UP000294933">
    <property type="component" value="Unassembled WGS sequence"/>
</dbReference>
<feature type="compositionally biased region" description="Polar residues" evidence="2">
    <location>
        <begin position="619"/>
        <end position="633"/>
    </location>
</feature>
<name>A0A4Y7Q8M9_9AGAM</name>
<evidence type="ECO:0000313" key="3">
    <source>
        <dbReference type="EMBL" id="TDL23954.1"/>
    </source>
</evidence>
<protein>
    <submittedName>
        <fullName evidence="3">Actin-like ATPase domain-containing protein</fullName>
    </submittedName>
</protein>
<reference evidence="3 4" key="1">
    <citation type="submission" date="2018-06" db="EMBL/GenBank/DDBJ databases">
        <title>A transcriptomic atlas of mushroom development highlights an independent origin of complex multicellularity.</title>
        <authorList>
            <consortium name="DOE Joint Genome Institute"/>
            <person name="Krizsan K."/>
            <person name="Almasi E."/>
            <person name="Merenyi Z."/>
            <person name="Sahu N."/>
            <person name="Viragh M."/>
            <person name="Koszo T."/>
            <person name="Mondo S."/>
            <person name="Kiss B."/>
            <person name="Balint B."/>
            <person name="Kues U."/>
            <person name="Barry K."/>
            <person name="Hegedus J.C."/>
            <person name="Henrissat B."/>
            <person name="Johnson J."/>
            <person name="Lipzen A."/>
            <person name="Ohm R."/>
            <person name="Nagy I."/>
            <person name="Pangilinan J."/>
            <person name="Yan J."/>
            <person name="Xiong Y."/>
            <person name="Grigoriev I.V."/>
            <person name="Hibbett D.S."/>
            <person name="Nagy L.G."/>
        </authorList>
    </citation>
    <scope>NUCLEOTIDE SEQUENCE [LARGE SCALE GENOMIC DNA]</scope>
    <source>
        <strain evidence="3 4">SZMC22713</strain>
    </source>
</reference>
<feature type="compositionally biased region" description="Polar residues" evidence="2">
    <location>
        <begin position="30"/>
        <end position="52"/>
    </location>
</feature>
<accession>A0A4Y7Q8M9</accession>
<dbReference type="InterPro" id="IPR004000">
    <property type="entry name" value="Actin"/>
</dbReference>
<feature type="compositionally biased region" description="Low complexity" evidence="2">
    <location>
        <begin position="634"/>
        <end position="643"/>
    </location>
</feature>
<dbReference type="SMART" id="SM00268">
    <property type="entry name" value="ACTIN"/>
    <property type="match status" value="1"/>
</dbReference>
<feature type="region of interest" description="Disordered" evidence="2">
    <location>
        <begin position="580"/>
        <end position="646"/>
    </location>
</feature>
<dbReference type="InterPro" id="IPR043129">
    <property type="entry name" value="ATPase_NBD"/>
</dbReference>
<dbReference type="EMBL" id="ML170168">
    <property type="protein sequence ID" value="TDL23954.1"/>
    <property type="molecule type" value="Genomic_DNA"/>
</dbReference>
<sequence>MPRGIPNAKRDDAGLRFTSFHVPLPPNPKQMGSSYLKSESQTVWARNTARAQETSKGKEPDDLVAPAAESRRGSKVLIIHPGSRWLRMGKASDVTPISVPHVIARKHKPPVPQVKFVENISRPQKSTSKSATGTPQNSDEYSVVIPTNDPVETKIASIALSLRDRMRFYKLRVTANAASIASSFNDQFKPEIIADYNDPFRIDWISKSAEDVIVGEKVAKISDPQVLGYDVRWPLYSGKFNTRDNVSVRVLINDIERIWRTTLKDQLNITPDSYKARWQDYSVVLVIPDLWDRVYVHEMVQLLLVDMKFKQVCAQQESLAATYGAGVSNACVIDIGATKTSVSCVDDGLVLADTRMCLSMGGDDITEFLYVLFGRISFPYKDMDLSRSYDWALMEDLKHRLCTLNESDVALNLYDFVVRRPGKSTDKYGLRAYDEVILAPMCIFEPRVIEFDRKRTGFSAASYPDVSNEVLEYVTDRLTNAMLISTQHLMPQAQDSAPVVPSPSPSAQALAPAAGDPGFTQVEPAFAVEPQPAEGGPPPQMSNFSGSKTAKFISIDASNFEGSEQESVKAEGTEDAIMVEAGGETKADAPTDTKIDMDDANESKPSTESRAPSAPPTQPESRSTPTPASQPVISSQQSTTTTTPFPGNLPIDVCFEASKLPLDVAIFNSARAAGGDEKIRKYLQAVLVVGGTALIPGMAHALESRLQAIATPLVPNMEKVQIIAPPKGVDSRNLAWKGAAVLGKMDGVADLWVTAADWDILGMRGLKERCFFL</sequence>
<feature type="region of interest" description="Disordered" evidence="2">
    <location>
        <begin position="1"/>
        <end position="67"/>
    </location>
</feature>
<feature type="region of interest" description="Disordered" evidence="2">
    <location>
        <begin position="118"/>
        <end position="143"/>
    </location>
</feature>
<dbReference type="OrthoDB" id="5572108at2759"/>
<dbReference type="STRING" id="50990.A0A4Y7Q8M9"/>
<dbReference type="CDD" id="cd10206">
    <property type="entry name" value="ASKHA_NBD_Arp8-like"/>
    <property type="match status" value="1"/>
</dbReference>
<feature type="region of interest" description="Disordered" evidence="2">
    <location>
        <begin position="494"/>
        <end position="520"/>
    </location>
</feature>
<proteinExistence type="inferred from homology"/>
<evidence type="ECO:0000256" key="1">
    <source>
        <dbReference type="RuleBase" id="RU000487"/>
    </source>
</evidence>
<dbReference type="Gene3D" id="3.90.640.10">
    <property type="entry name" value="Actin, Chain A, domain 4"/>
    <property type="match status" value="1"/>
</dbReference>
<feature type="compositionally biased region" description="Low complexity" evidence="2">
    <location>
        <begin position="494"/>
        <end position="518"/>
    </location>
</feature>
<dbReference type="PANTHER" id="PTHR11937">
    <property type="entry name" value="ACTIN"/>
    <property type="match status" value="1"/>
</dbReference>
<dbReference type="AlphaFoldDB" id="A0A4Y7Q8M9"/>
<organism evidence="3 4">
    <name type="scientific">Rickenella mellea</name>
    <dbReference type="NCBI Taxonomy" id="50990"/>
    <lineage>
        <taxon>Eukaryota</taxon>
        <taxon>Fungi</taxon>
        <taxon>Dikarya</taxon>
        <taxon>Basidiomycota</taxon>
        <taxon>Agaricomycotina</taxon>
        <taxon>Agaricomycetes</taxon>
        <taxon>Hymenochaetales</taxon>
        <taxon>Rickenellaceae</taxon>
        <taxon>Rickenella</taxon>
    </lineage>
</organism>